<keyword evidence="3" id="KW-1185">Reference proteome</keyword>
<name>A0A0J8GMK6_9ALTE</name>
<protein>
    <submittedName>
        <fullName evidence="2">FAD-dependent oxidoreductase</fullName>
    </submittedName>
</protein>
<evidence type="ECO:0000313" key="2">
    <source>
        <dbReference type="EMBL" id="KMT64020.1"/>
    </source>
</evidence>
<evidence type="ECO:0000313" key="3">
    <source>
        <dbReference type="Proteomes" id="UP000037600"/>
    </source>
</evidence>
<accession>A0A0J8GMK6</accession>
<dbReference type="PANTHER" id="PTHR42923:SF17">
    <property type="entry name" value="AMINE OXIDASE DOMAIN-CONTAINING PROTEIN"/>
    <property type="match status" value="1"/>
</dbReference>
<dbReference type="EMBL" id="LAZL01000034">
    <property type="protein sequence ID" value="KMT64020.1"/>
    <property type="molecule type" value="Genomic_DNA"/>
</dbReference>
<dbReference type="SUPFAM" id="SSF51905">
    <property type="entry name" value="FAD/NAD(P)-binding domain"/>
    <property type="match status" value="1"/>
</dbReference>
<sequence>MMKNIAIIGSGISGLTAAYLLSQKHKVTVFEKNDYIGGHTATKDISLDGKNYAIDTGFIVYNDKTYPNFIKLLRQLGIPPQPTEMSFSVMNKRNGLEYNGNNLNSLFAQRTNLLNPKFWCLIQQILNFNKKCKALYASDDIPADKTLGDFLAENNFSEYFNQNYILPMGAAIWSTSLVEMKAFQLRFFVQFFYNHGLLNVNDRPQWHVIPGGSKQYIEPLTRNFYQQIKLNAKITKISRETLSTDTSNQNVSSLGAVNIHFENGVVEGFDEVILACHSDEALALLDQPTEAEKSVLGGIHYSPNEVVLHTDINLLPKRKLAWASWNYQLGLSNPESELTRPACVTYNMNILQGIKAPHTFCVTLNQTEQIDPAKILRKFTYHHPVFNQVSMAAQQRRLEICGQNNTHFAGAYWHNGFHEDGVKSAILVAKRFGVEL</sequence>
<dbReference type="Proteomes" id="UP000037600">
    <property type="component" value="Unassembled WGS sequence"/>
</dbReference>
<dbReference type="STRING" id="1513271.XM47_16645"/>
<gene>
    <name evidence="2" type="ORF">XM47_16645</name>
</gene>
<dbReference type="Pfam" id="PF01593">
    <property type="entry name" value="Amino_oxidase"/>
    <property type="match status" value="1"/>
</dbReference>
<dbReference type="OrthoDB" id="20837at2"/>
<dbReference type="AlphaFoldDB" id="A0A0J8GMK6"/>
<dbReference type="InterPro" id="IPR050464">
    <property type="entry name" value="Zeta_carotene_desat/Oxidored"/>
</dbReference>
<organism evidence="2 3">
    <name type="scientific">Catenovulum maritimum</name>
    <dbReference type="NCBI Taxonomy" id="1513271"/>
    <lineage>
        <taxon>Bacteria</taxon>
        <taxon>Pseudomonadati</taxon>
        <taxon>Pseudomonadota</taxon>
        <taxon>Gammaproteobacteria</taxon>
        <taxon>Alteromonadales</taxon>
        <taxon>Alteromonadaceae</taxon>
        <taxon>Catenovulum</taxon>
    </lineage>
</organism>
<feature type="domain" description="Amine oxidase" evidence="1">
    <location>
        <begin position="12"/>
        <end position="314"/>
    </location>
</feature>
<evidence type="ECO:0000259" key="1">
    <source>
        <dbReference type="Pfam" id="PF01593"/>
    </source>
</evidence>
<reference evidence="2 3" key="1">
    <citation type="submission" date="2015-04" db="EMBL/GenBank/DDBJ databases">
        <title>Draft Genome Sequence of the Novel Agar-Digesting Marine Bacterium Q1.</title>
        <authorList>
            <person name="Li Y."/>
            <person name="Li D."/>
            <person name="Chen G."/>
            <person name="Du Z."/>
        </authorList>
    </citation>
    <scope>NUCLEOTIDE SEQUENCE [LARGE SCALE GENOMIC DNA]</scope>
    <source>
        <strain evidence="2 3">Q1</strain>
    </source>
</reference>
<dbReference type="PATRIC" id="fig|1513271.3.peg.3425"/>
<dbReference type="Gene3D" id="3.50.50.60">
    <property type="entry name" value="FAD/NAD(P)-binding domain"/>
    <property type="match status" value="1"/>
</dbReference>
<comment type="caution">
    <text evidence="2">The sequence shown here is derived from an EMBL/GenBank/DDBJ whole genome shotgun (WGS) entry which is preliminary data.</text>
</comment>
<dbReference type="GO" id="GO:0016491">
    <property type="term" value="F:oxidoreductase activity"/>
    <property type="evidence" value="ECO:0007669"/>
    <property type="project" value="InterPro"/>
</dbReference>
<dbReference type="InterPro" id="IPR002937">
    <property type="entry name" value="Amino_oxidase"/>
</dbReference>
<dbReference type="PANTHER" id="PTHR42923">
    <property type="entry name" value="PROTOPORPHYRINOGEN OXIDASE"/>
    <property type="match status" value="1"/>
</dbReference>
<dbReference type="InterPro" id="IPR036188">
    <property type="entry name" value="FAD/NAD-bd_sf"/>
</dbReference>
<proteinExistence type="predicted"/>